<dbReference type="EnsemblPlants" id="Zm00001eb268300_T002">
    <property type="protein sequence ID" value="Zm00001eb268300_P002"/>
    <property type="gene ID" value="Zm00001eb268300"/>
</dbReference>
<accession>A0A804PV29</accession>
<dbReference type="Gramene" id="Zm00001eb268300_T001">
    <property type="protein sequence ID" value="Zm00001eb268300_P001"/>
    <property type="gene ID" value="Zm00001eb268300"/>
</dbReference>
<protein>
    <submittedName>
        <fullName evidence="1">Uncharacterized protein</fullName>
    </submittedName>
</protein>
<name>A0A804PV29_MAIZE</name>
<keyword evidence="2" id="KW-1185">Reference proteome</keyword>
<sequence>MAEHPWARRPFPIRSMARCPSPPSMVSPPLLSMAGAPSSSHSFSLAHLASRKSPSARAQDKPQALCCHLCSLARPGEQCAVDLLHSDHGRLGPTGVSPCYLLPMARHISSMAVHGSSALRPHPAASSPRPPVCNRWRLVLLGAHQGGCRSQLHGCFPNRSRCPDFPHGA</sequence>
<dbReference type="Gramene" id="Zm00001eb268300_T002">
    <property type="protein sequence ID" value="Zm00001eb268300_P002"/>
    <property type="gene ID" value="Zm00001eb268300"/>
</dbReference>
<dbReference type="EnsemblPlants" id="Zm00001eb268300_T001">
    <property type="protein sequence ID" value="Zm00001eb268300_P001"/>
    <property type="gene ID" value="Zm00001eb268300"/>
</dbReference>
<dbReference type="AlphaFoldDB" id="A0A804PV29"/>
<dbReference type="Proteomes" id="UP000007305">
    <property type="component" value="Chromosome 6"/>
</dbReference>
<reference evidence="2" key="1">
    <citation type="journal article" date="2009" name="Science">
        <title>The B73 maize genome: complexity, diversity, and dynamics.</title>
        <authorList>
            <person name="Schnable P.S."/>
            <person name="Ware D."/>
            <person name="Fulton R.S."/>
            <person name="Stein J.C."/>
            <person name="Wei F."/>
            <person name="Pasternak S."/>
            <person name="Liang C."/>
            <person name="Zhang J."/>
            <person name="Fulton L."/>
            <person name="Graves T.A."/>
            <person name="Minx P."/>
            <person name="Reily A.D."/>
            <person name="Courtney L."/>
            <person name="Kruchowski S.S."/>
            <person name="Tomlinson C."/>
            <person name="Strong C."/>
            <person name="Delehaunty K."/>
            <person name="Fronick C."/>
            <person name="Courtney B."/>
            <person name="Rock S.M."/>
            <person name="Belter E."/>
            <person name="Du F."/>
            <person name="Kim K."/>
            <person name="Abbott R.M."/>
            <person name="Cotton M."/>
            <person name="Levy A."/>
            <person name="Marchetto P."/>
            <person name="Ochoa K."/>
            <person name="Jackson S.M."/>
            <person name="Gillam B."/>
            <person name="Chen W."/>
            <person name="Yan L."/>
            <person name="Higginbotham J."/>
            <person name="Cardenas M."/>
            <person name="Waligorski J."/>
            <person name="Applebaum E."/>
            <person name="Phelps L."/>
            <person name="Falcone J."/>
            <person name="Kanchi K."/>
            <person name="Thane T."/>
            <person name="Scimone A."/>
            <person name="Thane N."/>
            <person name="Henke J."/>
            <person name="Wang T."/>
            <person name="Ruppert J."/>
            <person name="Shah N."/>
            <person name="Rotter K."/>
            <person name="Hodges J."/>
            <person name="Ingenthron E."/>
            <person name="Cordes M."/>
            <person name="Kohlberg S."/>
            <person name="Sgro J."/>
            <person name="Delgado B."/>
            <person name="Mead K."/>
            <person name="Chinwalla A."/>
            <person name="Leonard S."/>
            <person name="Crouse K."/>
            <person name="Collura K."/>
            <person name="Kudrna D."/>
            <person name="Currie J."/>
            <person name="He R."/>
            <person name="Angelova A."/>
            <person name="Rajasekar S."/>
            <person name="Mueller T."/>
            <person name="Lomeli R."/>
            <person name="Scara G."/>
            <person name="Ko A."/>
            <person name="Delaney K."/>
            <person name="Wissotski M."/>
            <person name="Lopez G."/>
            <person name="Campos D."/>
            <person name="Braidotti M."/>
            <person name="Ashley E."/>
            <person name="Golser W."/>
            <person name="Kim H."/>
            <person name="Lee S."/>
            <person name="Lin J."/>
            <person name="Dujmic Z."/>
            <person name="Kim W."/>
            <person name="Talag J."/>
            <person name="Zuccolo A."/>
            <person name="Fan C."/>
            <person name="Sebastian A."/>
            <person name="Kramer M."/>
            <person name="Spiegel L."/>
            <person name="Nascimento L."/>
            <person name="Zutavern T."/>
            <person name="Miller B."/>
            <person name="Ambroise C."/>
            <person name="Muller S."/>
            <person name="Spooner W."/>
            <person name="Narechania A."/>
            <person name="Ren L."/>
            <person name="Wei S."/>
            <person name="Kumari S."/>
            <person name="Faga B."/>
            <person name="Levy M.J."/>
            <person name="McMahan L."/>
            <person name="Van Buren P."/>
            <person name="Vaughn M.W."/>
            <person name="Ying K."/>
            <person name="Yeh C.-T."/>
            <person name="Emrich S.J."/>
            <person name="Jia Y."/>
            <person name="Kalyanaraman A."/>
            <person name="Hsia A.-P."/>
            <person name="Barbazuk W.B."/>
            <person name="Baucom R.S."/>
            <person name="Brutnell T.P."/>
            <person name="Carpita N.C."/>
            <person name="Chaparro C."/>
            <person name="Chia J.-M."/>
            <person name="Deragon J.-M."/>
            <person name="Estill J.C."/>
            <person name="Fu Y."/>
            <person name="Jeddeloh J.A."/>
            <person name="Han Y."/>
            <person name="Lee H."/>
            <person name="Li P."/>
            <person name="Lisch D.R."/>
            <person name="Liu S."/>
            <person name="Liu Z."/>
            <person name="Nagel D.H."/>
            <person name="McCann M.C."/>
            <person name="SanMiguel P."/>
            <person name="Myers A.M."/>
            <person name="Nettleton D."/>
            <person name="Nguyen J."/>
            <person name="Penning B.W."/>
            <person name="Ponnala L."/>
            <person name="Schneider K.L."/>
            <person name="Schwartz D.C."/>
            <person name="Sharma A."/>
            <person name="Soderlund C."/>
            <person name="Springer N.M."/>
            <person name="Sun Q."/>
            <person name="Wang H."/>
            <person name="Waterman M."/>
            <person name="Westerman R."/>
            <person name="Wolfgruber T.K."/>
            <person name="Yang L."/>
            <person name="Yu Y."/>
            <person name="Zhang L."/>
            <person name="Zhou S."/>
            <person name="Zhu Q."/>
            <person name="Bennetzen J.L."/>
            <person name="Dawe R.K."/>
            <person name="Jiang J."/>
            <person name="Jiang N."/>
            <person name="Presting G.G."/>
            <person name="Wessler S.R."/>
            <person name="Aluru S."/>
            <person name="Martienssen R.A."/>
            <person name="Clifton S.W."/>
            <person name="McCombie W.R."/>
            <person name="Wing R.A."/>
            <person name="Wilson R.K."/>
        </authorList>
    </citation>
    <scope>NUCLEOTIDE SEQUENCE [LARGE SCALE GENOMIC DNA]</scope>
    <source>
        <strain evidence="2">cv. B73</strain>
    </source>
</reference>
<reference evidence="1" key="2">
    <citation type="submission" date="2019-07" db="EMBL/GenBank/DDBJ databases">
        <authorList>
            <person name="Seetharam A."/>
            <person name="Woodhouse M."/>
            <person name="Cannon E."/>
        </authorList>
    </citation>
    <scope>NUCLEOTIDE SEQUENCE [LARGE SCALE GENOMIC DNA]</scope>
    <source>
        <strain evidence="1">cv. B73</strain>
    </source>
</reference>
<evidence type="ECO:0000313" key="1">
    <source>
        <dbReference type="EnsemblPlants" id="Zm00001eb268300_P001"/>
    </source>
</evidence>
<proteinExistence type="predicted"/>
<organism evidence="1 2">
    <name type="scientific">Zea mays</name>
    <name type="common">Maize</name>
    <dbReference type="NCBI Taxonomy" id="4577"/>
    <lineage>
        <taxon>Eukaryota</taxon>
        <taxon>Viridiplantae</taxon>
        <taxon>Streptophyta</taxon>
        <taxon>Embryophyta</taxon>
        <taxon>Tracheophyta</taxon>
        <taxon>Spermatophyta</taxon>
        <taxon>Magnoliopsida</taxon>
        <taxon>Liliopsida</taxon>
        <taxon>Poales</taxon>
        <taxon>Poaceae</taxon>
        <taxon>PACMAD clade</taxon>
        <taxon>Panicoideae</taxon>
        <taxon>Andropogonodae</taxon>
        <taxon>Andropogoneae</taxon>
        <taxon>Tripsacinae</taxon>
        <taxon>Zea</taxon>
    </lineage>
</organism>
<evidence type="ECO:0000313" key="2">
    <source>
        <dbReference type="Proteomes" id="UP000007305"/>
    </source>
</evidence>
<reference evidence="1" key="3">
    <citation type="submission" date="2021-05" db="UniProtKB">
        <authorList>
            <consortium name="EnsemblPlants"/>
        </authorList>
    </citation>
    <scope>IDENTIFICATION</scope>
    <source>
        <strain evidence="1">cv. B73</strain>
    </source>
</reference>